<protein>
    <recommendedName>
        <fullName evidence="3">Nucleotidyltransferase</fullName>
    </recommendedName>
</protein>
<evidence type="ECO:0000313" key="1">
    <source>
        <dbReference type="EMBL" id="KGF44433.1"/>
    </source>
</evidence>
<dbReference type="Proteomes" id="UP000029578">
    <property type="component" value="Unassembled WGS sequence"/>
</dbReference>
<dbReference type="Gene3D" id="3.10.450.620">
    <property type="entry name" value="JHP933, nucleotidyltransferase-like core domain"/>
    <property type="match status" value="1"/>
</dbReference>
<organism evidence="1 2">
    <name type="scientific">Prevotella melaninogenica DNF00666</name>
    <dbReference type="NCBI Taxonomy" id="1401073"/>
    <lineage>
        <taxon>Bacteria</taxon>
        <taxon>Pseudomonadati</taxon>
        <taxon>Bacteroidota</taxon>
        <taxon>Bacteroidia</taxon>
        <taxon>Bacteroidales</taxon>
        <taxon>Prevotellaceae</taxon>
        <taxon>Prevotella</taxon>
    </lineage>
</organism>
<reference evidence="1 2" key="1">
    <citation type="submission" date="2014-07" db="EMBL/GenBank/DDBJ databases">
        <authorList>
            <person name="McCorrison J."/>
            <person name="Sanka R."/>
            <person name="Torralba M."/>
            <person name="Gillis M."/>
            <person name="Haft D.H."/>
            <person name="Methe B."/>
            <person name="Sutton G."/>
            <person name="Nelson K.E."/>
        </authorList>
    </citation>
    <scope>NUCLEOTIDE SEQUENCE [LARGE SCALE GENOMIC DNA]</scope>
    <source>
        <strain evidence="1 2">DNF00666</strain>
    </source>
</reference>
<gene>
    <name evidence="1" type="ORF">HMPREF0661_10430</name>
</gene>
<accession>A0A096ABF7</accession>
<dbReference type="Pfam" id="PF08843">
    <property type="entry name" value="AbiEii"/>
    <property type="match status" value="1"/>
</dbReference>
<comment type="caution">
    <text evidence="1">The sequence shown here is derived from an EMBL/GenBank/DDBJ whole genome shotgun (WGS) entry which is preliminary data.</text>
</comment>
<dbReference type="AlphaFoldDB" id="A0A096ABF7"/>
<dbReference type="RefSeq" id="WP_036866235.1">
    <property type="nucleotide sequence ID" value="NZ_JRNS01000485.1"/>
</dbReference>
<evidence type="ECO:0008006" key="3">
    <source>
        <dbReference type="Google" id="ProtNLM"/>
    </source>
</evidence>
<sequence>MNKFLKLSDSQRKTVYESIAHKVGLPAQVVEKDFWVTAILQVIFALPVAGHIVFKGGTSLSKGWKLIERFSEDIDLAVDPVFLGAQEGDLTKKQIKKLRKTSSLFVLAKLAPMICEELERQGLQSFITVEAQPNGEGDNTYPEPRQIYLHYKSVFDKALTYLRPDVVLEVSARSLIEPTEPIQIKSILGENLPVMPLNDSVINTAIPAKTFLEKVFLLHELFSVPGHGMVAERKSRHLYDLYVMMNKDLARDAVSNDVLWESIRHHREIYTSVRGVDYTPDIRKRLQLIPRKDIIDTWSSDYDSMKESMIYGEKPTFDELLKGMSKLQEMFRGGDCYK</sequence>
<dbReference type="EMBL" id="JRNS01000485">
    <property type="protein sequence ID" value="KGF44433.1"/>
    <property type="molecule type" value="Genomic_DNA"/>
</dbReference>
<name>A0A096ABF7_9BACT</name>
<dbReference type="InterPro" id="IPR014942">
    <property type="entry name" value="AbiEii"/>
</dbReference>
<proteinExistence type="predicted"/>
<evidence type="ECO:0000313" key="2">
    <source>
        <dbReference type="Proteomes" id="UP000029578"/>
    </source>
</evidence>